<feature type="region of interest" description="Disordered" evidence="1">
    <location>
        <begin position="179"/>
        <end position="200"/>
    </location>
</feature>
<protein>
    <submittedName>
        <fullName evidence="2">Uncharacterized protein</fullName>
    </submittedName>
</protein>
<dbReference type="Proteomes" id="UP001153269">
    <property type="component" value="Unassembled WGS sequence"/>
</dbReference>
<evidence type="ECO:0000256" key="1">
    <source>
        <dbReference type="SAM" id="MobiDB-lite"/>
    </source>
</evidence>
<feature type="compositionally biased region" description="Basic residues" evidence="1">
    <location>
        <begin position="182"/>
        <end position="200"/>
    </location>
</feature>
<evidence type="ECO:0000313" key="2">
    <source>
        <dbReference type="EMBL" id="CAB1419193.1"/>
    </source>
</evidence>
<organism evidence="2 3">
    <name type="scientific">Pleuronectes platessa</name>
    <name type="common">European plaice</name>
    <dbReference type="NCBI Taxonomy" id="8262"/>
    <lineage>
        <taxon>Eukaryota</taxon>
        <taxon>Metazoa</taxon>
        <taxon>Chordata</taxon>
        <taxon>Craniata</taxon>
        <taxon>Vertebrata</taxon>
        <taxon>Euteleostomi</taxon>
        <taxon>Actinopterygii</taxon>
        <taxon>Neopterygii</taxon>
        <taxon>Teleostei</taxon>
        <taxon>Neoteleostei</taxon>
        <taxon>Acanthomorphata</taxon>
        <taxon>Carangaria</taxon>
        <taxon>Pleuronectiformes</taxon>
        <taxon>Pleuronectoidei</taxon>
        <taxon>Pleuronectidae</taxon>
        <taxon>Pleuronectes</taxon>
    </lineage>
</organism>
<accession>A0A9N7YB24</accession>
<proteinExistence type="predicted"/>
<keyword evidence="3" id="KW-1185">Reference proteome</keyword>
<reference evidence="2" key="1">
    <citation type="submission" date="2020-03" db="EMBL/GenBank/DDBJ databases">
        <authorList>
            <person name="Weist P."/>
        </authorList>
    </citation>
    <scope>NUCLEOTIDE SEQUENCE</scope>
</reference>
<dbReference type="AlphaFoldDB" id="A0A9N7YB24"/>
<comment type="caution">
    <text evidence="2">The sequence shown here is derived from an EMBL/GenBank/DDBJ whole genome shotgun (WGS) entry which is preliminary data.</text>
</comment>
<gene>
    <name evidence="2" type="ORF">PLEPLA_LOCUS7021</name>
</gene>
<sequence length="200" mass="22132">MRQTPALRQINEQASLSRSNISLSFYYYNPPLQRGRGSRGNNTDTFTRGIQRGRVGTENVKNTGTLLERVVPRLLSSPDQMFTGRSAKRQRTPPRHCGVKLLLPADTEEKLIKICLHNEQPLVPPRQVFNSGFNSTCNGSLQLGENCHIQSFGKARGPVGQVLCGCLHGKMGSHVTASGRVKSGKRRHRAMSKHGGRKCD</sequence>
<evidence type="ECO:0000313" key="3">
    <source>
        <dbReference type="Proteomes" id="UP001153269"/>
    </source>
</evidence>
<name>A0A9N7YB24_PLEPL</name>
<dbReference type="EMBL" id="CADEAL010000371">
    <property type="protein sequence ID" value="CAB1419193.1"/>
    <property type="molecule type" value="Genomic_DNA"/>
</dbReference>